<evidence type="ECO:0000256" key="4">
    <source>
        <dbReference type="ARBA" id="ARBA00022833"/>
    </source>
</evidence>
<evidence type="ECO:0000256" key="3">
    <source>
        <dbReference type="ARBA" id="ARBA00022801"/>
    </source>
</evidence>
<dbReference type="GO" id="GO:0008270">
    <property type="term" value="F:zinc ion binding"/>
    <property type="evidence" value="ECO:0007669"/>
    <property type="project" value="InterPro"/>
</dbReference>
<name>A0A6J6JBE2_9ZZZZ</name>
<dbReference type="GO" id="GO:0004222">
    <property type="term" value="F:metalloendopeptidase activity"/>
    <property type="evidence" value="ECO:0007669"/>
    <property type="project" value="InterPro"/>
</dbReference>
<evidence type="ECO:0000256" key="1">
    <source>
        <dbReference type="ARBA" id="ARBA00022670"/>
    </source>
</evidence>
<evidence type="ECO:0000256" key="2">
    <source>
        <dbReference type="ARBA" id="ARBA00022723"/>
    </source>
</evidence>
<keyword evidence="2" id="KW-0479">Metal-binding</keyword>
<proteinExistence type="predicted"/>
<dbReference type="Pfam" id="PF00413">
    <property type="entry name" value="Peptidase_M10"/>
    <property type="match status" value="1"/>
</dbReference>
<keyword evidence="3" id="KW-0378">Hydrolase</keyword>
<reference evidence="6" key="1">
    <citation type="submission" date="2020-05" db="EMBL/GenBank/DDBJ databases">
        <authorList>
            <person name="Chiriac C."/>
            <person name="Salcher M."/>
            <person name="Ghai R."/>
            <person name="Kavagutti S V."/>
        </authorList>
    </citation>
    <scope>NUCLEOTIDE SEQUENCE</scope>
</reference>
<feature type="domain" description="Peptidase M10 metallopeptidase" evidence="5">
    <location>
        <begin position="187"/>
        <end position="296"/>
    </location>
</feature>
<dbReference type="GO" id="GO:0006508">
    <property type="term" value="P:proteolysis"/>
    <property type="evidence" value="ECO:0007669"/>
    <property type="project" value="UniProtKB-KW"/>
</dbReference>
<sequence length="314" mass="33078">MLRNRSLTIGFCTLALLVVTQLSPVQGAPTAPKPGSTCSKVGLTTTAANQKFTCVKSGKKMVWSKPIDVSSSPTPSAAIAPVFTGPVTATNIPALITPAVLPIPVPAVNSNYVFLKTDPNGKGARRDTCKKDITWTIFSGAPDRMYALAVKNFQTTANATGFSFRYVDPGAVGLPPTFRLAQRAAVADIQFYFAPRANFAPDTVITSGASNGVDVNPGATWNGKFLEIERSTVGQVSDFAYPAQDFGQVAEGNRYRGALGQVMLHEIGHAMGLSHPLGQGDVMSRAYPQPSNGDFGPGDKYGLYQLSAANPCGS</sequence>
<protein>
    <submittedName>
        <fullName evidence="6">Unannotated protein</fullName>
    </submittedName>
</protein>
<organism evidence="6">
    <name type="scientific">freshwater metagenome</name>
    <dbReference type="NCBI Taxonomy" id="449393"/>
    <lineage>
        <taxon>unclassified sequences</taxon>
        <taxon>metagenomes</taxon>
        <taxon>ecological metagenomes</taxon>
    </lineage>
</organism>
<keyword evidence="4" id="KW-0862">Zinc</keyword>
<dbReference type="GO" id="GO:0031012">
    <property type="term" value="C:extracellular matrix"/>
    <property type="evidence" value="ECO:0007669"/>
    <property type="project" value="InterPro"/>
</dbReference>
<evidence type="ECO:0000259" key="5">
    <source>
        <dbReference type="Pfam" id="PF00413"/>
    </source>
</evidence>
<evidence type="ECO:0000313" key="6">
    <source>
        <dbReference type="EMBL" id="CAB4634401.1"/>
    </source>
</evidence>
<gene>
    <name evidence="6" type="ORF">UFOPK1908_01666</name>
</gene>
<accession>A0A6J6JBE2</accession>
<dbReference type="SUPFAM" id="SSF55486">
    <property type="entry name" value="Metalloproteases ('zincins'), catalytic domain"/>
    <property type="match status" value="1"/>
</dbReference>
<dbReference type="InterPro" id="IPR024079">
    <property type="entry name" value="MetalloPept_cat_dom_sf"/>
</dbReference>
<keyword evidence="1" id="KW-0645">Protease</keyword>
<dbReference type="Gene3D" id="3.40.390.10">
    <property type="entry name" value="Collagenase (Catalytic Domain)"/>
    <property type="match status" value="1"/>
</dbReference>
<dbReference type="EMBL" id="CAEZVB010000155">
    <property type="protein sequence ID" value="CAB4634401.1"/>
    <property type="molecule type" value="Genomic_DNA"/>
</dbReference>
<dbReference type="AlphaFoldDB" id="A0A6J6JBE2"/>
<dbReference type="InterPro" id="IPR001818">
    <property type="entry name" value="Pept_M10_metallopeptidase"/>
</dbReference>